<dbReference type="Gene3D" id="3.80.10.10">
    <property type="entry name" value="Ribonuclease Inhibitor"/>
    <property type="match status" value="1"/>
</dbReference>
<accession>A0A6A8A3B0</accession>
<dbReference type="Proteomes" id="UP000435138">
    <property type="component" value="Unassembled WGS sequence"/>
</dbReference>
<sequence length="62" mass="6771">MKNLAGLEVLTALEKIYLHEAPIDDIRPLEKSAASLRILGLMDTRVGSIAALKRADKLAQLD</sequence>
<name>A0A6A8A3B0_9HYPH</name>
<dbReference type="EMBL" id="WIXI01000036">
    <property type="protein sequence ID" value="MQY45702.1"/>
    <property type="molecule type" value="Genomic_DNA"/>
</dbReference>
<dbReference type="AlphaFoldDB" id="A0A6A8A3B0"/>
<comment type="caution">
    <text evidence="1">The sequence shown here is derived from an EMBL/GenBank/DDBJ whole genome shotgun (WGS) entry which is preliminary data.</text>
</comment>
<organism evidence="1 2">
    <name type="scientific">Endobacterium cereale</name>
    <dbReference type="NCBI Taxonomy" id="2663029"/>
    <lineage>
        <taxon>Bacteria</taxon>
        <taxon>Pseudomonadati</taxon>
        <taxon>Pseudomonadota</taxon>
        <taxon>Alphaproteobacteria</taxon>
        <taxon>Hyphomicrobiales</taxon>
        <taxon>Rhizobiaceae</taxon>
        <taxon>Endobacterium</taxon>
    </lineage>
</organism>
<proteinExistence type="predicted"/>
<keyword evidence="2" id="KW-1185">Reference proteome</keyword>
<dbReference type="InterPro" id="IPR032675">
    <property type="entry name" value="LRR_dom_sf"/>
</dbReference>
<gene>
    <name evidence="1" type="ORF">GAO09_06460</name>
</gene>
<evidence type="ECO:0000313" key="1">
    <source>
        <dbReference type="EMBL" id="MQY45702.1"/>
    </source>
</evidence>
<evidence type="ECO:0000313" key="2">
    <source>
        <dbReference type="Proteomes" id="UP000435138"/>
    </source>
</evidence>
<reference evidence="1 2" key="1">
    <citation type="submission" date="2019-11" db="EMBL/GenBank/DDBJ databases">
        <title>Genome analysis of Rhizobacterium cereale a novel genus and species isolated from maize roots in North Spain.</title>
        <authorList>
            <person name="Menendez E."/>
            <person name="Flores-Felix J.D."/>
            <person name="Ramirez-Bahena M.-H."/>
            <person name="Igual J.M."/>
            <person name="Garcia-Fraile P."/>
            <person name="Peix A."/>
            <person name="Velazquez E."/>
        </authorList>
    </citation>
    <scope>NUCLEOTIDE SEQUENCE [LARGE SCALE GENOMIC DNA]</scope>
    <source>
        <strain evidence="1 2">RZME27</strain>
    </source>
</reference>
<protein>
    <submittedName>
        <fullName evidence="1">Uncharacterized protein</fullName>
    </submittedName>
</protein>
<dbReference type="RefSeq" id="WP_153353221.1">
    <property type="nucleotide sequence ID" value="NZ_JAYKOO010000005.1"/>
</dbReference>